<evidence type="ECO:0000313" key="3">
    <source>
        <dbReference type="Proteomes" id="UP000568380"/>
    </source>
</evidence>
<comment type="caution">
    <text evidence="2">The sequence shown here is derived from an EMBL/GenBank/DDBJ whole genome shotgun (WGS) entry which is preliminary data.</text>
</comment>
<proteinExistence type="predicted"/>
<accession>A0A7W8A901</accession>
<feature type="chain" id="PRO_5031111863" description="DUF1794 domain-containing protein" evidence="1">
    <location>
        <begin position="33"/>
        <end position="164"/>
    </location>
</feature>
<dbReference type="EMBL" id="JACHIN010000011">
    <property type="protein sequence ID" value="MBB5081817.1"/>
    <property type="molecule type" value="Genomic_DNA"/>
</dbReference>
<dbReference type="RefSeq" id="WP_184969459.1">
    <property type="nucleotide sequence ID" value="NZ_JACHIN010000011.1"/>
</dbReference>
<gene>
    <name evidence="2" type="ORF">HNR40_007312</name>
</gene>
<sequence>MRPTRLRWTAALALITTTALLTGGAVSSPALADCPAPSYVGMWKSNDSGGLRHGPGHSLTTLAPGGEIFISAFDLATDFANIALGGDVEPGTNAVYQLTGTASTTWTTKVARKNGVIHHDDEIRLFGTSVLAGGLNVGVTVDFTDECSDTRRTLFLGTLKVTDE</sequence>
<dbReference type="AlphaFoldDB" id="A0A7W8A901"/>
<keyword evidence="3" id="KW-1185">Reference proteome</keyword>
<feature type="signal peptide" evidence="1">
    <location>
        <begin position="1"/>
        <end position="32"/>
    </location>
</feature>
<evidence type="ECO:0000313" key="2">
    <source>
        <dbReference type="EMBL" id="MBB5081817.1"/>
    </source>
</evidence>
<evidence type="ECO:0000256" key="1">
    <source>
        <dbReference type="SAM" id="SignalP"/>
    </source>
</evidence>
<evidence type="ECO:0008006" key="4">
    <source>
        <dbReference type="Google" id="ProtNLM"/>
    </source>
</evidence>
<organism evidence="2 3">
    <name type="scientific">Nonomuraea endophytica</name>
    <dbReference type="NCBI Taxonomy" id="714136"/>
    <lineage>
        <taxon>Bacteria</taxon>
        <taxon>Bacillati</taxon>
        <taxon>Actinomycetota</taxon>
        <taxon>Actinomycetes</taxon>
        <taxon>Streptosporangiales</taxon>
        <taxon>Streptosporangiaceae</taxon>
        <taxon>Nonomuraea</taxon>
    </lineage>
</organism>
<protein>
    <recommendedName>
        <fullName evidence="4">DUF1794 domain-containing protein</fullName>
    </recommendedName>
</protein>
<dbReference type="Proteomes" id="UP000568380">
    <property type="component" value="Unassembled WGS sequence"/>
</dbReference>
<keyword evidence="1" id="KW-0732">Signal</keyword>
<name>A0A7W8A901_9ACTN</name>
<reference evidence="2 3" key="1">
    <citation type="submission" date="2020-08" db="EMBL/GenBank/DDBJ databases">
        <title>Genomic Encyclopedia of Type Strains, Phase IV (KMG-IV): sequencing the most valuable type-strain genomes for metagenomic binning, comparative biology and taxonomic classification.</title>
        <authorList>
            <person name="Goeker M."/>
        </authorList>
    </citation>
    <scope>NUCLEOTIDE SEQUENCE [LARGE SCALE GENOMIC DNA]</scope>
    <source>
        <strain evidence="2 3">DSM 45385</strain>
    </source>
</reference>